<comment type="caution">
    <text evidence="2">The sequence shown here is derived from an EMBL/GenBank/DDBJ whole genome shotgun (WGS) entry which is preliminary data.</text>
</comment>
<organism evidence="2 3">
    <name type="scientific">Macrolepiota fuliginosa MF-IS2</name>
    <dbReference type="NCBI Taxonomy" id="1400762"/>
    <lineage>
        <taxon>Eukaryota</taxon>
        <taxon>Fungi</taxon>
        <taxon>Dikarya</taxon>
        <taxon>Basidiomycota</taxon>
        <taxon>Agaricomycotina</taxon>
        <taxon>Agaricomycetes</taxon>
        <taxon>Agaricomycetidae</taxon>
        <taxon>Agaricales</taxon>
        <taxon>Agaricineae</taxon>
        <taxon>Agaricaceae</taxon>
        <taxon>Macrolepiota</taxon>
    </lineage>
</organism>
<feature type="region of interest" description="Disordered" evidence="1">
    <location>
        <begin position="1"/>
        <end position="42"/>
    </location>
</feature>
<gene>
    <name evidence="2" type="ORF">P691DRAFT_129948</name>
</gene>
<feature type="compositionally biased region" description="Basic and acidic residues" evidence="1">
    <location>
        <begin position="13"/>
        <end position="40"/>
    </location>
</feature>
<name>A0A9P5XCW5_9AGAR</name>
<feature type="compositionally biased region" description="Polar residues" evidence="1">
    <location>
        <begin position="1"/>
        <end position="11"/>
    </location>
</feature>
<evidence type="ECO:0000313" key="2">
    <source>
        <dbReference type="EMBL" id="KAF9447245.1"/>
    </source>
</evidence>
<evidence type="ECO:0000313" key="3">
    <source>
        <dbReference type="Proteomes" id="UP000807342"/>
    </source>
</evidence>
<keyword evidence="3" id="KW-1185">Reference proteome</keyword>
<proteinExistence type="predicted"/>
<dbReference type="Proteomes" id="UP000807342">
    <property type="component" value="Unassembled WGS sequence"/>
</dbReference>
<sequence length="80" mass="9170">MDDQNLQQGKVSSRVDLDIVRRPSGRELSDAEHRINEPYGHHSQLTQDYQLILDGHYGNLHFVVPSENSPRMWDTPTSPS</sequence>
<dbReference type="EMBL" id="MU151208">
    <property type="protein sequence ID" value="KAF9447245.1"/>
    <property type="molecule type" value="Genomic_DNA"/>
</dbReference>
<dbReference type="AlphaFoldDB" id="A0A9P5XCW5"/>
<protein>
    <submittedName>
        <fullName evidence="2">Uncharacterized protein</fullName>
    </submittedName>
</protein>
<evidence type="ECO:0000256" key="1">
    <source>
        <dbReference type="SAM" id="MobiDB-lite"/>
    </source>
</evidence>
<reference evidence="2" key="1">
    <citation type="submission" date="2020-11" db="EMBL/GenBank/DDBJ databases">
        <authorList>
            <consortium name="DOE Joint Genome Institute"/>
            <person name="Ahrendt S."/>
            <person name="Riley R."/>
            <person name="Andreopoulos W."/>
            <person name="Labutti K."/>
            <person name="Pangilinan J."/>
            <person name="Ruiz-Duenas F.J."/>
            <person name="Barrasa J.M."/>
            <person name="Sanchez-Garcia M."/>
            <person name="Camarero S."/>
            <person name="Miyauchi S."/>
            <person name="Serrano A."/>
            <person name="Linde D."/>
            <person name="Babiker R."/>
            <person name="Drula E."/>
            <person name="Ayuso-Fernandez I."/>
            <person name="Pacheco R."/>
            <person name="Padilla G."/>
            <person name="Ferreira P."/>
            <person name="Barriuso J."/>
            <person name="Kellner H."/>
            <person name="Castanera R."/>
            <person name="Alfaro M."/>
            <person name="Ramirez L."/>
            <person name="Pisabarro A.G."/>
            <person name="Kuo A."/>
            <person name="Tritt A."/>
            <person name="Lipzen A."/>
            <person name="He G."/>
            <person name="Yan M."/>
            <person name="Ng V."/>
            <person name="Cullen D."/>
            <person name="Martin F."/>
            <person name="Rosso M.-N."/>
            <person name="Henrissat B."/>
            <person name="Hibbett D."/>
            <person name="Martinez A.T."/>
            <person name="Grigoriev I.V."/>
        </authorList>
    </citation>
    <scope>NUCLEOTIDE SEQUENCE</scope>
    <source>
        <strain evidence="2">MF-IS2</strain>
    </source>
</reference>
<accession>A0A9P5XCW5</accession>